<keyword evidence="2" id="KW-1133">Transmembrane helix</keyword>
<evidence type="ECO:0008006" key="5">
    <source>
        <dbReference type="Google" id="ProtNLM"/>
    </source>
</evidence>
<protein>
    <recommendedName>
        <fullName evidence="5">WXG100 family type VII secretion target</fullName>
    </recommendedName>
</protein>
<evidence type="ECO:0000256" key="2">
    <source>
        <dbReference type="SAM" id="Phobius"/>
    </source>
</evidence>
<accession>A0ABX6JW97</accession>
<keyword evidence="2" id="KW-0812">Transmembrane</keyword>
<organism evidence="3 4">
    <name type="scientific">Leucobacter coleopterorum</name>
    <dbReference type="NCBI Taxonomy" id="2714933"/>
    <lineage>
        <taxon>Bacteria</taxon>
        <taxon>Bacillati</taxon>
        <taxon>Actinomycetota</taxon>
        <taxon>Actinomycetes</taxon>
        <taxon>Micrococcales</taxon>
        <taxon>Microbacteriaceae</taxon>
        <taxon>Leucobacter</taxon>
    </lineage>
</organism>
<evidence type="ECO:0000313" key="4">
    <source>
        <dbReference type="Proteomes" id="UP000503441"/>
    </source>
</evidence>
<dbReference type="RefSeq" id="WP_166330304.1">
    <property type="nucleotide sequence ID" value="NZ_CP049933.1"/>
</dbReference>
<evidence type="ECO:0000256" key="1">
    <source>
        <dbReference type="SAM" id="MobiDB-lite"/>
    </source>
</evidence>
<dbReference type="Proteomes" id="UP000503441">
    <property type="component" value="Chromosome"/>
</dbReference>
<keyword evidence="2" id="KW-0472">Membrane</keyword>
<evidence type="ECO:0000313" key="3">
    <source>
        <dbReference type="EMBL" id="QIM18581.1"/>
    </source>
</evidence>
<sequence length="377" mass="40150">MSGIYLKITGDPASLHDLADWLENNPSKLSEELHLSLMKLKNHSIHSWLGETGTAFRQTVGATAKGVEPVHGYSKDAASAFRAFANRITRGREKFQDYADSAKEGRLVVDGDWITMPLPPPPPGAYPAGKSAPVSSMSNGACVQVWQPGEYQKAQELFKGIAEDVGNWWTDLEKWIDEHLVPLISRVTDFDELAWVLKTLGEGNDLARNTAVGLVSAKWAENLKEFEAAAAKAREAADTHTHRRNSGDPEIRKPALKESSGDLKATRDMFDGEVRKLRIGSRTLPVVGFAVDVAAAGIDVTNGGSISSNAVGIGAGVGSSVVLGVGATAVGLSGGGVALIIGGIAFLLSETARGAYENSVPLDIREAIDAGDWNYVF</sequence>
<reference evidence="3 4" key="1">
    <citation type="submission" date="2020-03" db="EMBL/GenBank/DDBJ databases">
        <title>Leucobacter sp. nov., isolated from beetles.</title>
        <authorList>
            <person name="Hyun D.-W."/>
            <person name="Bae J.-W."/>
        </authorList>
    </citation>
    <scope>NUCLEOTIDE SEQUENCE [LARGE SCALE GENOMIC DNA]</scope>
    <source>
        <strain evidence="3 4">HDW9A</strain>
    </source>
</reference>
<proteinExistence type="predicted"/>
<feature type="region of interest" description="Disordered" evidence="1">
    <location>
        <begin position="231"/>
        <end position="262"/>
    </location>
</feature>
<keyword evidence="4" id="KW-1185">Reference proteome</keyword>
<gene>
    <name evidence="3" type="ORF">G7066_08025</name>
</gene>
<dbReference type="EMBL" id="CP049933">
    <property type="protein sequence ID" value="QIM18581.1"/>
    <property type="molecule type" value="Genomic_DNA"/>
</dbReference>
<name>A0ABX6JW97_9MICO</name>
<feature type="transmembrane region" description="Helical" evidence="2">
    <location>
        <begin position="321"/>
        <end position="348"/>
    </location>
</feature>